<dbReference type="AlphaFoldDB" id="F0F8H4"/>
<keyword evidence="2" id="KW-1185">Reference proteome</keyword>
<dbReference type="Proteomes" id="UP000005697">
    <property type="component" value="Unassembled WGS sequence"/>
</dbReference>
<proteinExistence type="predicted"/>
<name>F0F8H4_9BACT</name>
<gene>
    <name evidence="1" type="ORF">HMPREF9141_1891</name>
</gene>
<dbReference type="HOGENOM" id="CLU_3274572_0_0_10"/>
<reference evidence="1 2" key="1">
    <citation type="submission" date="2011-01" db="EMBL/GenBank/DDBJ databases">
        <authorList>
            <person name="Muzny D."/>
            <person name="Qin X."/>
            <person name="Deng J."/>
            <person name="Jiang H."/>
            <person name="Liu Y."/>
            <person name="Qu J."/>
            <person name="Song X.-Z."/>
            <person name="Zhang L."/>
            <person name="Thornton R."/>
            <person name="Coyle M."/>
            <person name="Francisco L."/>
            <person name="Jackson L."/>
            <person name="Javaid M."/>
            <person name="Korchina V."/>
            <person name="Kovar C."/>
            <person name="Mata R."/>
            <person name="Mathew T."/>
            <person name="Ngo R."/>
            <person name="Nguyen L."/>
            <person name="Nguyen N."/>
            <person name="Okwuonu G."/>
            <person name="Ongeri F."/>
            <person name="Pham C."/>
            <person name="Simmons D."/>
            <person name="Wilczek-Boney K."/>
            <person name="Hale W."/>
            <person name="Jakkamsetti A."/>
            <person name="Pham P."/>
            <person name="Ruth R."/>
            <person name="San Lucas F."/>
            <person name="Warren J."/>
            <person name="Zhang J."/>
            <person name="Zhao Z."/>
            <person name="Zhou C."/>
            <person name="Zhu D."/>
            <person name="Lee S."/>
            <person name="Bess C."/>
            <person name="Blankenburg K."/>
            <person name="Forbes L."/>
            <person name="Fu Q."/>
            <person name="Gubbala S."/>
            <person name="Hirani K."/>
            <person name="Jayaseelan J.C."/>
            <person name="Lara F."/>
            <person name="Munidasa M."/>
            <person name="Palculict T."/>
            <person name="Patil S."/>
            <person name="Pu L.-L."/>
            <person name="Saada N."/>
            <person name="Tang L."/>
            <person name="Weissenberger G."/>
            <person name="Zhu Y."/>
            <person name="Hemphill L."/>
            <person name="Shang Y."/>
            <person name="Youmans B."/>
            <person name="Ayvaz T."/>
            <person name="Ross M."/>
            <person name="Santibanez J."/>
            <person name="Aqrawi P."/>
            <person name="Gross S."/>
            <person name="Joshi V."/>
            <person name="Fowler G."/>
            <person name="Nazareth L."/>
            <person name="Reid J."/>
            <person name="Worley K."/>
            <person name="Petrosino J."/>
            <person name="Highlander S."/>
            <person name="Gibbs R."/>
        </authorList>
    </citation>
    <scope>NUCLEOTIDE SEQUENCE [LARGE SCALE GENOMIC DNA]</scope>
    <source>
        <strain evidence="1 2">DSM 16608</strain>
    </source>
</reference>
<dbReference type="EMBL" id="AEWX01000026">
    <property type="protein sequence ID" value="EGC19633.1"/>
    <property type="molecule type" value="Genomic_DNA"/>
</dbReference>
<evidence type="ECO:0000313" key="2">
    <source>
        <dbReference type="Proteomes" id="UP000005697"/>
    </source>
</evidence>
<protein>
    <submittedName>
        <fullName evidence="1">Uncharacterized protein</fullName>
    </submittedName>
</protein>
<evidence type="ECO:0000313" key="1">
    <source>
        <dbReference type="EMBL" id="EGC19633.1"/>
    </source>
</evidence>
<organism evidence="1 2">
    <name type="scientific">Prevotella multiformis DSM 16608</name>
    <dbReference type="NCBI Taxonomy" id="888743"/>
    <lineage>
        <taxon>Bacteria</taxon>
        <taxon>Pseudomonadati</taxon>
        <taxon>Bacteroidota</taxon>
        <taxon>Bacteroidia</taxon>
        <taxon>Bacteroidales</taxon>
        <taxon>Prevotellaceae</taxon>
        <taxon>Prevotella</taxon>
    </lineage>
</organism>
<sequence length="41" mass="5013">METGERKVRIFKVLTHFERDRRAFTPIWSTFAANFPADWRQ</sequence>
<dbReference type="STRING" id="888743.HMPREF9141_1891"/>
<accession>F0F8H4</accession>
<comment type="caution">
    <text evidence="1">The sequence shown here is derived from an EMBL/GenBank/DDBJ whole genome shotgun (WGS) entry which is preliminary data.</text>
</comment>